<organism evidence="2 3">
    <name type="scientific">Agromyces archimandritae</name>
    <dbReference type="NCBI Taxonomy" id="2781962"/>
    <lineage>
        <taxon>Bacteria</taxon>
        <taxon>Bacillati</taxon>
        <taxon>Actinomycetota</taxon>
        <taxon>Actinomycetes</taxon>
        <taxon>Micrococcales</taxon>
        <taxon>Microbacteriaceae</taxon>
        <taxon>Agromyces</taxon>
    </lineage>
</organism>
<dbReference type="InterPro" id="IPR052519">
    <property type="entry name" value="Euk-type_GlcNAc_Kinase"/>
</dbReference>
<gene>
    <name evidence="2" type="ORF">G127AT_05250</name>
</gene>
<dbReference type="InterPro" id="IPR043129">
    <property type="entry name" value="ATPase_NBD"/>
</dbReference>
<evidence type="ECO:0000313" key="2">
    <source>
        <dbReference type="EMBL" id="QTX06171.1"/>
    </source>
</evidence>
<sequence>MLAIDIGGTGSRARLVRPGGEPAEFAGPRPAVEAHGTTVPEVVAALIDRALAALAGAPADTESAPAGTESAQTDLAGAPAGRPRIAAVGIGSTGVPSLVADPGALAASLAERAGAPVALAADAVTAHLGALGGAPGIVVAAGTGVVVLGTDLAEQWVRVDGWGHLLGDRGGGARIGMAGLRAAMRAFDGVDAAGLALLAAARAHFGEPEAWPALLYPRADRAGLLAAFTADVARVADAGDACAAAILADAGAELAASAGAAARPGIHPRVALTGGIAAIPQVCAAFDVSLPARLTRVAAAGDPLDGALELARRTAAGSIAARPALVWAAG</sequence>
<dbReference type="SUPFAM" id="SSF53067">
    <property type="entry name" value="Actin-like ATPase domain"/>
    <property type="match status" value="2"/>
</dbReference>
<dbReference type="PANTHER" id="PTHR43190:SF3">
    <property type="entry name" value="N-ACETYL-D-GLUCOSAMINE KINASE"/>
    <property type="match status" value="1"/>
</dbReference>
<keyword evidence="3" id="KW-1185">Reference proteome</keyword>
<dbReference type="InterPro" id="IPR002731">
    <property type="entry name" value="ATPase_BadF"/>
</dbReference>
<evidence type="ECO:0000259" key="1">
    <source>
        <dbReference type="Pfam" id="PF01869"/>
    </source>
</evidence>
<dbReference type="KEGG" id="aarc:G127AT_05250"/>
<feature type="domain" description="ATPase BadF/BadG/BcrA/BcrD type" evidence="1">
    <location>
        <begin position="4"/>
        <end position="290"/>
    </location>
</feature>
<dbReference type="Pfam" id="PF01869">
    <property type="entry name" value="BcrAD_BadFG"/>
    <property type="match status" value="1"/>
</dbReference>
<reference evidence="2" key="1">
    <citation type="submission" date="2021-03" db="EMBL/GenBank/DDBJ databases">
        <title>Agromyces archimandritus sp. nov., isolated from the cockroach Archimandrita tessellata.</title>
        <authorList>
            <person name="Guzman J."/>
            <person name="Ortuzar M."/>
            <person name="Poehlein A."/>
            <person name="Daniel R."/>
            <person name="Trujillo M."/>
            <person name="Vilcinskas A."/>
        </authorList>
    </citation>
    <scope>NUCLEOTIDE SEQUENCE</scope>
    <source>
        <strain evidence="2">G127AT</strain>
    </source>
</reference>
<name>A0A975IRJ7_9MICO</name>
<evidence type="ECO:0000313" key="3">
    <source>
        <dbReference type="Proteomes" id="UP000671914"/>
    </source>
</evidence>
<dbReference type="PANTHER" id="PTHR43190">
    <property type="entry name" value="N-ACETYL-D-GLUCOSAMINE KINASE"/>
    <property type="match status" value="1"/>
</dbReference>
<dbReference type="EMBL" id="CP071696">
    <property type="protein sequence ID" value="QTX06171.1"/>
    <property type="molecule type" value="Genomic_DNA"/>
</dbReference>
<dbReference type="AlphaFoldDB" id="A0A975IRJ7"/>
<dbReference type="Proteomes" id="UP000671914">
    <property type="component" value="Chromosome"/>
</dbReference>
<proteinExistence type="predicted"/>
<protein>
    <recommendedName>
        <fullName evidence="1">ATPase BadF/BadG/BcrA/BcrD type domain-containing protein</fullName>
    </recommendedName>
</protein>
<dbReference type="Gene3D" id="3.30.420.40">
    <property type="match status" value="2"/>
</dbReference>
<accession>A0A975IRJ7</accession>